<dbReference type="Proteomes" id="UP000278036">
    <property type="component" value="Unassembled WGS sequence"/>
</dbReference>
<accession>A0A3A9JAE8</accession>
<feature type="region of interest" description="Disordered" evidence="1">
    <location>
        <begin position="172"/>
        <end position="211"/>
    </location>
</feature>
<feature type="compositionally biased region" description="Basic and acidic residues" evidence="1">
    <location>
        <begin position="172"/>
        <end position="199"/>
    </location>
</feature>
<feature type="compositionally biased region" description="Polar residues" evidence="1">
    <location>
        <begin position="24"/>
        <end position="35"/>
    </location>
</feature>
<dbReference type="Proteomes" id="UP000274097">
    <property type="component" value="Unassembled WGS sequence"/>
</dbReference>
<dbReference type="PANTHER" id="PTHR38463">
    <property type="entry name" value="STRESS RESPONSE PROTEIN YSNF"/>
    <property type="match status" value="1"/>
</dbReference>
<dbReference type="PANTHER" id="PTHR38463:SF1">
    <property type="entry name" value="STRESS RESPONSE PROTEIN YSNF"/>
    <property type="match status" value="1"/>
</dbReference>
<dbReference type="InParanoid" id="A0A3A9JAE8"/>
<feature type="compositionally biased region" description="Gly residues" evidence="1">
    <location>
        <begin position="1"/>
        <end position="11"/>
    </location>
</feature>
<dbReference type="AlphaFoldDB" id="A0A3A9JAE8"/>
<organism evidence="3 6">
    <name type="scientific">Teichococcus wenyumeiae</name>
    <dbReference type="NCBI Taxonomy" id="2478470"/>
    <lineage>
        <taxon>Bacteria</taxon>
        <taxon>Pseudomonadati</taxon>
        <taxon>Pseudomonadota</taxon>
        <taxon>Alphaproteobacteria</taxon>
        <taxon>Acetobacterales</taxon>
        <taxon>Roseomonadaceae</taxon>
        <taxon>Roseomonas</taxon>
    </lineage>
</organism>
<evidence type="ECO:0000313" key="4">
    <source>
        <dbReference type="EMBL" id="RMI25450.1"/>
    </source>
</evidence>
<dbReference type="EMBL" id="RFLX01000005">
    <property type="protein sequence ID" value="RMI25450.1"/>
    <property type="molecule type" value="Genomic_DNA"/>
</dbReference>
<comment type="caution">
    <text evidence="3">The sequence shown here is derived from an EMBL/GenBank/DDBJ whole genome shotgun (WGS) entry which is preliminary data.</text>
</comment>
<feature type="compositionally biased region" description="Gly residues" evidence="1">
    <location>
        <begin position="37"/>
        <end position="68"/>
    </location>
</feature>
<feature type="domain" description="DUF2382" evidence="2">
    <location>
        <begin position="83"/>
        <end position="192"/>
    </location>
</feature>
<proteinExistence type="predicted"/>
<reference evidence="3 6" key="1">
    <citation type="submission" date="2018-09" db="EMBL/GenBank/DDBJ databases">
        <title>Roseomonas sp. nov., isolated from feces of Tibetan antelopes in the Qinghai-Tibet plateau, China.</title>
        <authorList>
            <person name="Tian Z."/>
        </authorList>
    </citation>
    <scope>NUCLEOTIDE SEQUENCE [LARGE SCALE GENOMIC DNA]</scope>
    <source>
        <strain evidence="4 5">Z23</strain>
        <strain evidence="3 6">Z24</strain>
    </source>
</reference>
<evidence type="ECO:0000313" key="6">
    <source>
        <dbReference type="Proteomes" id="UP000278036"/>
    </source>
</evidence>
<dbReference type="EMBL" id="RAQU01000246">
    <property type="protein sequence ID" value="RKK01595.1"/>
    <property type="molecule type" value="Genomic_DNA"/>
</dbReference>
<dbReference type="InterPro" id="IPR052967">
    <property type="entry name" value="Stress_Response_Assoc"/>
</dbReference>
<gene>
    <name evidence="3" type="ORF">D6Z83_24170</name>
    <name evidence="4" type="ORF">EBE87_08750</name>
</gene>
<evidence type="ECO:0000313" key="3">
    <source>
        <dbReference type="EMBL" id="RKK01595.1"/>
    </source>
</evidence>
<dbReference type="OrthoDB" id="7204249at2"/>
<evidence type="ECO:0000259" key="2">
    <source>
        <dbReference type="Pfam" id="PF09557"/>
    </source>
</evidence>
<evidence type="ECO:0000313" key="5">
    <source>
        <dbReference type="Proteomes" id="UP000274097"/>
    </source>
</evidence>
<sequence>MAAGTGIGAAAGTGRDAKPGSATAAETSQFKDSNLGTGTGTGTTTGPGLGIAGSGLGAAPNGGTGGSGMAATGNGRTGEEGVIPVVQETLRVGKRDTQQGRVRVRAYVVETPVSEQVSLRQEYVEVQRRPVDRPLSDADDAFREQTIEAVEHREEPVVSKEARVVEEVSINKEATERTETVEGTVRRQDVKVEDTRDTTGKTGTPLPDDKV</sequence>
<dbReference type="InterPro" id="IPR019060">
    <property type="entry name" value="DUF2382"/>
</dbReference>
<name>A0A3A9JAE8_9PROT</name>
<evidence type="ECO:0000256" key="1">
    <source>
        <dbReference type="SAM" id="MobiDB-lite"/>
    </source>
</evidence>
<feature type="region of interest" description="Disordered" evidence="1">
    <location>
        <begin position="1"/>
        <end position="80"/>
    </location>
</feature>
<dbReference type="Pfam" id="PF09557">
    <property type="entry name" value="DUF2382"/>
    <property type="match status" value="1"/>
</dbReference>
<keyword evidence="5" id="KW-1185">Reference proteome</keyword>
<protein>
    <submittedName>
        <fullName evidence="3">DUF2382 domain-containing protein</fullName>
    </submittedName>
</protein>